<comment type="caution">
    <text evidence="2">The sequence shown here is derived from an EMBL/GenBank/DDBJ whole genome shotgun (WGS) entry which is preliminary data.</text>
</comment>
<organism evidence="2 3">
    <name type="scientific">Streptobacillus felis</name>
    <dbReference type="NCBI Taxonomy" id="1384509"/>
    <lineage>
        <taxon>Bacteria</taxon>
        <taxon>Fusobacteriati</taxon>
        <taxon>Fusobacteriota</taxon>
        <taxon>Fusobacteriia</taxon>
        <taxon>Fusobacteriales</taxon>
        <taxon>Leptotrichiaceae</taxon>
        <taxon>Streptobacillus</taxon>
    </lineage>
</organism>
<evidence type="ECO:0000256" key="1">
    <source>
        <dbReference type="PROSITE-ProRule" id="PRU00182"/>
    </source>
</evidence>
<dbReference type="RefSeq" id="WP_067320446.1">
    <property type="nucleotide sequence ID" value="NZ_CBCRWS010000018.1"/>
</dbReference>
<proteinExistence type="predicted"/>
<dbReference type="OrthoDB" id="9811532at2"/>
<dbReference type="Pfam" id="PF13275">
    <property type="entry name" value="S4_2"/>
    <property type="match status" value="1"/>
</dbReference>
<accession>A0A7Z0TA18</accession>
<name>A0A7Z0TA18_9FUSO</name>
<dbReference type="CDD" id="cd00165">
    <property type="entry name" value="S4"/>
    <property type="match status" value="1"/>
</dbReference>
<dbReference type="GO" id="GO:0003723">
    <property type="term" value="F:RNA binding"/>
    <property type="evidence" value="ECO:0007669"/>
    <property type="project" value="UniProtKB-KW"/>
</dbReference>
<dbReference type="EMBL" id="JABMKT010000004">
    <property type="protein sequence ID" value="NYV27517.1"/>
    <property type="molecule type" value="Genomic_DNA"/>
</dbReference>
<keyword evidence="1" id="KW-0694">RNA-binding</keyword>
<dbReference type="PROSITE" id="PS50889">
    <property type="entry name" value="S4"/>
    <property type="match status" value="1"/>
</dbReference>
<gene>
    <name evidence="2" type="ORF">HP397_01570</name>
</gene>
<evidence type="ECO:0000313" key="2">
    <source>
        <dbReference type="EMBL" id="NYV27517.1"/>
    </source>
</evidence>
<reference evidence="2 3" key="1">
    <citation type="submission" date="2020-05" db="EMBL/GenBank/DDBJ databases">
        <title>Streptobacillus felis strain LHL191014123.</title>
        <authorList>
            <person name="Fawzy A."/>
            <person name="Rau J."/>
            <person name="Risse K."/>
            <person name="Schauerte N."/>
            <person name="Geiger C."/>
            <person name="Blom J."/>
            <person name="Imirzalioglu C."/>
            <person name="Falgenhauer J."/>
            <person name="Bach A."/>
            <person name="Herden C."/>
            <person name="Eisenberg T."/>
        </authorList>
    </citation>
    <scope>NUCLEOTIDE SEQUENCE [LARGE SCALE GENOMIC DNA]</scope>
    <source>
        <strain evidence="2 3">LHL191014123</strain>
    </source>
</reference>
<dbReference type="InterPro" id="IPR036986">
    <property type="entry name" value="S4_RNA-bd_sf"/>
</dbReference>
<dbReference type="Proteomes" id="UP000526184">
    <property type="component" value="Unassembled WGS sequence"/>
</dbReference>
<sequence length="67" mass="7656">MEIKISTEYIKLDQLLKFANLVENGSSAKEIILEGRVLVDGEVEVRRGRKIYSGMIVEFEGERVEVK</sequence>
<dbReference type="AlphaFoldDB" id="A0A7Z0TA18"/>
<protein>
    <submittedName>
        <fullName evidence="2">RNA-binding S4 domain-containing protein</fullName>
    </submittedName>
</protein>
<keyword evidence="3" id="KW-1185">Reference proteome</keyword>
<dbReference type="Gene3D" id="3.10.290.10">
    <property type="entry name" value="RNA-binding S4 domain"/>
    <property type="match status" value="1"/>
</dbReference>
<dbReference type="SUPFAM" id="SSF55174">
    <property type="entry name" value="Alpha-L RNA-binding motif"/>
    <property type="match status" value="1"/>
</dbReference>
<evidence type="ECO:0000313" key="3">
    <source>
        <dbReference type="Proteomes" id="UP000526184"/>
    </source>
</evidence>